<dbReference type="PROSITE" id="PS50977">
    <property type="entry name" value="HTH_TETR_2"/>
    <property type="match status" value="1"/>
</dbReference>
<evidence type="ECO:0000256" key="3">
    <source>
        <dbReference type="ARBA" id="ARBA00023163"/>
    </source>
</evidence>
<dbReference type="OrthoDB" id="4371863at2"/>
<feature type="domain" description="HTH tetR-type" evidence="5">
    <location>
        <begin position="16"/>
        <end position="77"/>
    </location>
</feature>
<proteinExistence type="predicted"/>
<evidence type="ECO:0000256" key="1">
    <source>
        <dbReference type="ARBA" id="ARBA00023015"/>
    </source>
</evidence>
<dbReference type="RefSeq" id="WP_079606385.1">
    <property type="nucleotide sequence ID" value="NZ_LT670817.1"/>
</dbReference>
<dbReference type="AlphaFoldDB" id="A0A1M5YIP1"/>
<dbReference type="PANTHER" id="PTHR30055:SF151">
    <property type="entry name" value="TRANSCRIPTIONAL REGULATORY PROTEIN"/>
    <property type="match status" value="1"/>
</dbReference>
<keyword evidence="1" id="KW-0805">Transcription regulation</keyword>
<dbReference type="GO" id="GO:0000976">
    <property type="term" value="F:transcription cis-regulatory region binding"/>
    <property type="evidence" value="ECO:0007669"/>
    <property type="project" value="TreeGrafter"/>
</dbReference>
<dbReference type="InterPro" id="IPR009057">
    <property type="entry name" value="Homeodomain-like_sf"/>
</dbReference>
<keyword evidence="2 4" id="KW-0238">DNA-binding</keyword>
<feature type="DNA-binding region" description="H-T-H motif" evidence="4">
    <location>
        <begin position="40"/>
        <end position="59"/>
    </location>
</feature>
<evidence type="ECO:0000313" key="6">
    <source>
        <dbReference type="EMBL" id="SHI11768.1"/>
    </source>
</evidence>
<dbReference type="Proteomes" id="UP000189796">
    <property type="component" value="Chromosome I"/>
</dbReference>
<evidence type="ECO:0000256" key="2">
    <source>
        <dbReference type="ARBA" id="ARBA00023125"/>
    </source>
</evidence>
<dbReference type="InterPro" id="IPR001647">
    <property type="entry name" value="HTH_TetR"/>
</dbReference>
<evidence type="ECO:0000256" key="4">
    <source>
        <dbReference type="PROSITE-ProRule" id="PRU00335"/>
    </source>
</evidence>
<keyword evidence="3" id="KW-0804">Transcription</keyword>
<dbReference type="InterPro" id="IPR036271">
    <property type="entry name" value="Tet_transcr_reg_TetR-rel_C_sf"/>
</dbReference>
<dbReference type="SUPFAM" id="SSF46689">
    <property type="entry name" value="Homeodomain-like"/>
    <property type="match status" value="1"/>
</dbReference>
<gene>
    <name evidence="6" type="ORF">SAMN05443248_8357</name>
</gene>
<name>A0A1M5YIP1_9BRAD</name>
<evidence type="ECO:0000259" key="5">
    <source>
        <dbReference type="PROSITE" id="PS50977"/>
    </source>
</evidence>
<dbReference type="PANTHER" id="PTHR30055">
    <property type="entry name" value="HTH-TYPE TRANSCRIPTIONAL REGULATOR RUTR"/>
    <property type="match status" value="1"/>
</dbReference>
<reference evidence="6 7" key="1">
    <citation type="submission" date="2016-11" db="EMBL/GenBank/DDBJ databases">
        <authorList>
            <person name="Jaros S."/>
            <person name="Januszkiewicz K."/>
            <person name="Wedrychowicz H."/>
        </authorList>
    </citation>
    <scope>NUCLEOTIDE SEQUENCE [LARGE SCALE GENOMIC DNA]</scope>
    <source>
        <strain evidence="6 7">GAS138</strain>
    </source>
</reference>
<dbReference type="InterPro" id="IPR050109">
    <property type="entry name" value="HTH-type_TetR-like_transc_reg"/>
</dbReference>
<dbReference type="Gene3D" id="1.10.357.10">
    <property type="entry name" value="Tetracycline Repressor, domain 2"/>
    <property type="match status" value="1"/>
</dbReference>
<protein>
    <submittedName>
        <fullName evidence="6">Transcriptional regulator, TetR family</fullName>
    </submittedName>
</protein>
<evidence type="ECO:0000313" key="7">
    <source>
        <dbReference type="Proteomes" id="UP000189796"/>
    </source>
</evidence>
<sequence length="206" mass="22997">MNPRPYMSPHRNAAATRTRDRIVKAAAAILSAADGINGFSLEVVARKARVTRLTVYNHFGSRRVLLEAVFDERAARGGLHRIAEVMAGSDPQADLLRIIEIFCDFWNFDPGTLRLLHAAGANDPEFEACLRERNERRRHVLSVLVHRIAGSRRLTPQTEDDLTDVLFALTSFHFVTQLTTAERTKVPACKLIQNLAMDAVGRAIRG</sequence>
<accession>A0A1M5YIP1</accession>
<dbReference type="EMBL" id="LT670817">
    <property type="protein sequence ID" value="SHI11768.1"/>
    <property type="molecule type" value="Genomic_DNA"/>
</dbReference>
<dbReference type="Pfam" id="PF00440">
    <property type="entry name" value="TetR_N"/>
    <property type="match status" value="1"/>
</dbReference>
<organism evidence="6 7">
    <name type="scientific">Bradyrhizobium erythrophlei</name>
    <dbReference type="NCBI Taxonomy" id="1437360"/>
    <lineage>
        <taxon>Bacteria</taxon>
        <taxon>Pseudomonadati</taxon>
        <taxon>Pseudomonadota</taxon>
        <taxon>Alphaproteobacteria</taxon>
        <taxon>Hyphomicrobiales</taxon>
        <taxon>Nitrobacteraceae</taxon>
        <taxon>Bradyrhizobium</taxon>
    </lineage>
</organism>
<dbReference type="SUPFAM" id="SSF48498">
    <property type="entry name" value="Tetracyclin repressor-like, C-terminal domain"/>
    <property type="match status" value="1"/>
</dbReference>
<dbReference type="GO" id="GO:0003700">
    <property type="term" value="F:DNA-binding transcription factor activity"/>
    <property type="evidence" value="ECO:0007669"/>
    <property type="project" value="TreeGrafter"/>
</dbReference>